<keyword evidence="2" id="KW-1185">Reference proteome</keyword>
<dbReference type="Proteomes" id="UP001186974">
    <property type="component" value="Unassembled WGS sequence"/>
</dbReference>
<sequence length="847" mass="94509">MASSLANGPPKNGHSNLPDPTSDLNWSDYRGAIHHFFAENASKHPEKLCVVETGPPRREFTYRQIDEASNIVAQHLVQNGIQPGEIVMIFAHRGVDLVVAIMGTLKSGAGFSVLDPQYPPDRQQIYLDVARPRAMIVIEKATQEAGPLSQQVTDFVSDTLDLRTEIPALKLQDDGRLLGGTMDGKDRLQEQQSMKKQMPDVLVGPDSTPTLSFTSGSEGRPKGVLGRHYSLCKYFPWMAKTFGLGPDSRFTMLSGIAHDPIQRDIFTPLFLGAQLLVPSKEDIQHERLAEWMRREKATVTHLTPAMGQILVGGAVAQFPSLRAAFFVGDILIKRDCRRLQELAENVRIINMYGTTETQRSVSYYAVPPKTEDAGYLDKLGDVIPAGKGMQDVQLLVVQREGEKKGQQCDIGESGEVYVRAGGLAEGYLGQESLNKEKFVTNWFVDLTQWEKEDKRRVEAQGGPEPWRKCFKGPRDRMYKSGDLGRYLPDGNVEVTGRADNQIKIRGFRIELGEIDSHLSAHDLVRENVTLVRRDKDEEPTLVSYIVPDFKKWEAFLQEKGITEGGDETTMVGLLKRFRPLRDDVREHLKRKLPHYAVPSVLVPLTRFPLNPNGKIDRPALPFPEPFELAQAAGRRRSSHAPTMSPTEDAVAGIWKGVIKGAVRIDPDDSFFDLGGHSIIAQTMLFKVRKQWQDIDVSMTTIFEHPTLRGFAGEIDRAQDPIGLRLDTAEQINGMPEQHTEYAVDAQELAKTLPSSFPSSQLDKTQEMTVFLTGATGFLGAYILRDLLTRRNPSTKVIAHVRAKDSETGSQRIVDTCKAYGIWQPSWWSRISCVTGDLSKPKLGMAES</sequence>
<evidence type="ECO:0000313" key="2">
    <source>
        <dbReference type="Proteomes" id="UP001186974"/>
    </source>
</evidence>
<reference evidence="1" key="1">
    <citation type="submission" date="2024-09" db="EMBL/GenBank/DDBJ databases">
        <title>Black Yeasts Isolated from many extreme environments.</title>
        <authorList>
            <person name="Coleine C."/>
            <person name="Stajich J.E."/>
            <person name="Selbmann L."/>
        </authorList>
    </citation>
    <scope>NUCLEOTIDE SEQUENCE</scope>
    <source>
        <strain evidence="1">CCFEE 5737</strain>
    </source>
</reference>
<comment type="caution">
    <text evidence="1">The sequence shown here is derived from an EMBL/GenBank/DDBJ whole genome shotgun (WGS) entry which is preliminary data.</text>
</comment>
<accession>A0ACC3DW48</accession>
<name>A0ACC3DW48_9PEZI</name>
<feature type="non-terminal residue" evidence="1">
    <location>
        <position position="847"/>
    </location>
</feature>
<evidence type="ECO:0000313" key="1">
    <source>
        <dbReference type="EMBL" id="KAK3081010.1"/>
    </source>
</evidence>
<proteinExistence type="predicted"/>
<gene>
    <name evidence="1" type="primary">LYS2_2</name>
    <name evidence="1" type="ORF">LTS18_011057</name>
</gene>
<organism evidence="1 2">
    <name type="scientific">Coniosporium uncinatum</name>
    <dbReference type="NCBI Taxonomy" id="93489"/>
    <lineage>
        <taxon>Eukaryota</taxon>
        <taxon>Fungi</taxon>
        <taxon>Dikarya</taxon>
        <taxon>Ascomycota</taxon>
        <taxon>Pezizomycotina</taxon>
        <taxon>Dothideomycetes</taxon>
        <taxon>Dothideomycetes incertae sedis</taxon>
        <taxon>Coniosporium</taxon>
    </lineage>
</organism>
<dbReference type="EMBL" id="JAWDJW010000315">
    <property type="protein sequence ID" value="KAK3081010.1"/>
    <property type="molecule type" value="Genomic_DNA"/>
</dbReference>
<protein>
    <submittedName>
        <fullName evidence="1">Large subunit of alpha-aminoadipate reductase</fullName>
    </submittedName>
</protein>